<keyword evidence="3" id="KW-1185">Reference proteome</keyword>
<proteinExistence type="predicted"/>
<sequence>MNEPSASVREKLAQATARRASAPDGTQPPPAPAVRSAKQPTIMPAAAPDGSPSAGNGTATYLLLDHYFGGSSGTFWTFDGTTWRAAGTSEPADEQGLAQVAFAANRVDMWWDDSDAVTVVRAWKYL</sequence>
<dbReference type="RefSeq" id="WP_090473999.1">
    <property type="nucleotide sequence ID" value="NZ_LT629710.1"/>
</dbReference>
<feature type="region of interest" description="Disordered" evidence="1">
    <location>
        <begin position="1"/>
        <end position="55"/>
    </location>
</feature>
<dbReference type="EMBL" id="LT629710">
    <property type="protein sequence ID" value="SDO16966.1"/>
    <property type="molecule type" value="Genomic_DNA"/>
</dbReference>
<reference evidence="2 3" key="1">
    <citation type="submission" date="2016-10" db="EMBL/GenBank/DDBJ databases">
        <authorList>
            <person name="de Groot N.N."/>
        </authorList>
    </citation>
    <scope>NUCLEOTIDE SEQUENCE [LARGE SCALE GENOMIC DNA]</scope>
    <source>
        <strain evidence="3">P4-7,KCTC 19426,CECT 7604</strain>
    </source>
</reference>
<dbReference type="OrthoDB" id="9429676at2"/>
<gene>
    <name evidence="2" type="ORF">SAMN04515671_0020</name>
</gene>
<feature type="compositionally biased region" description="Low complexity" evidence="1">
    <location>
        <begin position="44"/>
        <end position="55"/>
    </location>
</feature>
<organism evidence="2 3">
    <name type="scientific">Nakamurella panacisegetis</name>
    <dbReference type="NCBI Taxonomy" id="1090615"/>
    <lineage>
        <taxon>Bacteria</taxon>
        <taxon>Bacillati</taxon>
        <taxon>Actinomycetota</taxon>
        <taxon>Actinomycetes</taxon>
        <taxon>Nakamurellales</taxon>
        <taxon>Nakamurellaceae</taxon>
        <taxon>Nakamurella</taxon>
    </lineage>
</organism>
<dbReference type="AlphaFoldDB" id="A0A1H0HCM3"/>
<evidence type="ECO:0000313" key="3">
    <source>
        <dbReference type="Proteomes" id="UP000198741"/>
    </source>
</evidence>
<name>A0A1H0HCM3_9ACTN</name>
<protein>
    <submittedName>
        <fullName evidence="2">Uncharacterized protein</fullName>
    </submittedName>
</protein>
<evidence type="ECO:0000256" key="1">
    <source>
        <dbReference type="SAM" id="MobiDB-lite"/>
    </source>
</evidence>
<accession>A0A1H0HCM3</accession>
<dbReference type="Proteomes" id="UP000198741">
    <property type="component" value="Chromosome I"/>
</dbReference>
<dbReference type="STRING" id="1090615.SAMN04515671_0020"/>
<evidence type="ECO:0000313" key="2">
    <source>
        <dbReference type="EMBL" id="SDO16966.1"/>
    </source>
</evidence>